<dbReference type="PROSITE" id="PS50164">
    <property type="entry name" value="GIY_YIG"/>
    <property type="match status" value="1"/>
</dbReference>
<evidence type="ECO:0000256" key="1">
    <source>
        <dbReference type="ARBA" id="ARBA00007435"/>
    </source>
</evidence>
<comment type="caution">
    <text evidence="3">The sequence shown here is derived from an EMBL/GenBank/DDBJ whole genome shotgun (WGS) entry which is preliminary data.</text>
</comment>
<dbReference type="PANTHER" id="PTHR34477:SF1">
    <property type="entry name" value="UPF0213 PROTEIN YHBQ"/>
    <property type="match status" value="1"/>
</dbReference>
<dbReference type="InterPro" id="IPR050190">
    <property type="entry name" value="UPF0213_domain"/>
</dbReference>
<dbReference type="Proteomes" id="UP000177026">
    <property type="component" value="Unassembled WGS sequence"/>
</dbReference>
<dbReference type="SUPFAM" id="SSF82771">
    <property type="entry name" value="GIY-YIG endonuclease"/>
    <property type="match status" value="1"/>
</dbReference>
<dbReference type="CDD" id="cd10456">
    <property type="entry name" value="GIY-YIG_UPF0213"/>
    <property type="match status" value="1"/>
</dbReference>
<protein>
    <recommendedName>
        <fullName evidence="2">GIY-YIG domain-containing protein</fullName>
    </recommendedName>
</protein>
<accession>A0A1F7GSX8</accession>
<dbReference type="PANTHER" id="PTHR34477">
    <property type="entry name" value="UPF0213 PROTEIN YHBQ"/>
    <property type="match status" value="1"/>
</dbReference>
<organism evidence="3 4">
    <name type="scientific">Candidatus Roizmanbacteria bacterium RIFCSPHIGHO2_01_FULL_39_8</name>
    <dbReference type="NCBI Taxonomy" id="1802033"/>
    <lineage>
        <taxon>Bacteria</taxon>
        <taxon>Candidatus Roizmaniibacteriota</taxon>
    </lineage>
</organism>
<evidence type="ECO:0000313" key="3">
    <source>
        <dbReference type="EMBL" id="OGK21955.1"/>
    </source>
</evidence>
<proteinExistence type="inferred from homology"/>
<name>A0A1F7GSX8_9BACT</name>
<dbReference type="EMBL" id="MFZI01000011">
    <property type="protein sequence ID" value="OGK21955.1"/>
    <property type="molecule type" value="Genomic_DNA"/>
</dbReference>
<dbReference type="AlphaFoldDB" id="A0A1F7GSX8"/>
<sequence length="84" mass="9802">MWFLYIARGKDDTLYTGITTDVKRRIDQHNRKEGAKSLRGKIPVSLVYFEKCSNQIEAAKREREIKGWKKTKKLQLINTSLCSV</sequence>
<dbReference type="Gene3D" id="3.40.1440.10">
    <property type="entry name" value="GIY-YIG endonuclease"/>
    <property type="match status" value="1"/>
</dbReference>
<feature type="domain" description="GIY-YIG" evidence="2">
    <location>
        <begin position="1"/>
        <end position="75"/>
    </location>
</feature>
<evidence type="ECO:0000313" key="4">
    <source>
        <dbReference type="Proteomes" id="UP000177026"/>
    </source>
</evidence>
<dbReference type="Pfam" id="PF01541">
    <property type="entry name" value="GIY-YIG"/>
    <property type="match status" value="1"/>
</dbReference>
<evidence type="ECO:0000259" key="2">
    <source>
        <dbReference type="PROSITE" id="PS50164"/>
    </source>
</evidence>
<dbReference type="InterPro" id="IPR000305">
    <property type="entry name" value="GIY-YIG_endonuc"/>
</dbReference>
<comment type="similarity">
    <text evidence="1">Belongs to the UPF0213 family.</text>
</comment>
<dbReference type="InterPro" id="IPR035901">
    <property type="entry name" value="GIY-YIG_endonuc_sf"/>
</dbReference>
<gene>
    <name evidence="3" type="ORF">A2866_06065</name>
</gene>
<reference evidence="3 4" key="1">
    <citation type="journal article" date="2016" name="Nat. Commun.">
        <title>Thousands of microbial genomes shed light on interconnected biogeochemical processes in an aquifer system.</title>
        <authorList>
            <person name="Anantharaman K."/>
            <person name="Brown C.T."/>
            <person name="Hug L.A."/>
            <person name="Sharon I."/>
            <person name="Castelle C.J."/>
            <person name="Probst A.J."/>
            <person name="Thomas B.C."/>
            <person name="Singh A."/>
            <person name="Wilkins M.J."/>
            <person name="Karaoz U."/>
            <person name="Brodie E.L."/>
            <person name="Williams K.H."/>
            <person name="Hubbard S.S."/>
            <person name="Banfield J.F."/>
        </authorList>
    </citation>
    <scope>NUCLEOTIDE SEQUENCE [LARGE SCALE GENOMIC DNA]</scope>
</reference>